<dbReference type="Gramene" id="TraesROB_scaffold_002428_01G000100.1">
    <property type="protein sequence ID" value="TraesROB_scaffold_002428_01G000100.1"/>
    <property type="gene ID" value="TraesROB_scaffold_002428_01G000100"/>
</dbReference>
<dbReference type="KEGG" id="taes:123100555"/>
<dbReference type="Gramene" id="TraesJAG4D03G02553510.1">
    <property type="protein sequence ID" value="TraesJAG4D03G02553510.1"/>
    <property type="gene ID" value="TraesJAG4D03G02553510"/>
</dbReference>
<dbReference type="GO" id="GO:0003700">
    <property type="term" value="F:DNA-binding transcription factor activity"/>
    <property type="evidence" value="ECO:0007669"/>
    <property type="project" value="InterPro"/>
</dbReference>
<dbReference type="OrthoDB" id="1915958at2759"/>
<gene>
    <name evidence="4" type="primary">LOC123100555</name>
</gene>
<dbReference type="Proteomes" id="UP000019116">
    <property type="component" value="Chromosome 4D"/>
</dbReference>
<dbReference type="Gramene" id="TraesCAD_scaffold_064082_01G000100.1">
    <property type="protein sequence ID" value="TraesCAD_scaffold_064082_01G000100.1"/>
    <property type="gene ID" value="TraesCAD_scaffold_064082_01G000100"/>
</dbReference>
<dbReference type="Gramene" id="TraesWEE_scaffold_057616_01G000100.1">
    <property type="protein sequence ID" value="TraesWEE_scaffold_057616_01G000100.1"/>
    <property type="gene ID" value="TraesWEE_scaffold_057616_01G000100"/>
</dbReference>
<feature type="region of interest" description="Disordered" evidence="2">
    <location>
        <begin position="129"/>
        <end position="179"/>
    </location>
</feature>
<dbReference type="PANTHER" id="PTHR45730:SF51">
    <property type="entry name" value="C2H2-TYPE DOMAIN-CONTAINING PROTEIN"/>
    <property type="match status" value="1"/>
</dbReference>
<proteinExistence type="predicted"/>
<dbReference type="SUPFAM" id="SSF57667">
    <property type="entry name" value="beta-beta-alpha zinc fingers"/>
    <property type="match status" value="1"/>
</dbReference>
<dbReference type="Gramene" id="TraesSYM4D03G02584830.1">
    <property type="protein sequence ID" value="TraesSYM4D03G02584830.1"/>
    <property type="gene ID" value="TraesSYM4D03G02584830"/>
</dbReference>
<dbReference type="Gramene" id="TraesJUL4D03G02575460.1">
    <property type="protein sequence ID" value="TraesJUL4D03G02575460.1"/>
    <property type="gene ID" value="TraesJUL4D03G02575460"/>
</dbReference>
<evidence type="ECO:0000256" key="2">
    <source>
        <dbReference type="SAM" id="MobiDB-lite"/>
    </source>
</evidence>
<dbReference type="Gramene" id="TraesLDM4D03G02559150.1">
    <property type="protein sequence ID" value="TraesLDM4D03G02559150.1"/>
    <property type="gene ID" value="TraesLDM4D03G02559150"/>
</dbReference>
<keyword evidence="1" id="KW-0479">Metal-binding</keyword>
<dbReference type="GeneID" id="123100555"/>
<dbReference type="InterPro" id="IPR045320">
    <property type="entry name" value="JAGGED/SL1-like"/>
</dbReference>
<dbReference type="Gramene" id="TraesCS4D03G0784500.1">
    <property type="protein sequence ID" value="TraesCS4D03G0784500.1.CDS"/>
    <property type="gene ID" value="TraesCS4D03G0784500"/>
</dbReference>
<evidence type="ECO:0000313" key="4">
    <source>
        <dbReference type="EnsemblPlants" id="TraesCS4D02G337800.1"/>
    </source>
</evidence>
<dbReference type="RefSeq" id="XP_044378401.1">
    <property type="nucleotide sequence ID" value="XM_044522466.1"/>
</dbReference>
<accession>A0A3B6JNE1</accession>
<protein>
    <recommendedName>
        <fullName evidence="3">C2H2-type domain-containing protein</fullName>
    </recommendedName>
</protein>
<dbReference type="Gramene" id="TraesMAC4D03G02554720.1">
    <property type="protein sequence ID" value="TraesMAC4D03G02554720.1"/>
    <property type="gene ID" value="TraesMAC4D03G02554720"/>
</dbReference>
<dbReference type="AlphaFoldDB" id="A0A3B6JNE1"/>
<dbReference type="Gramene" id="TraesARI4D03G02596380.1">
    <property type="protein sequence ID" value="TraesARI4D03G02596380.1"/>
    <property type="gene ID" value="TraesARI4D03G02596380"/>
</dbReference>
<dbReference type="InterPro" id="IPR013087">
    <property type="entry name" value="Znf_C2H2_type"/>
</dbReference>
<dbReference type="InterPro" id="IPR036236">
    <property type="entry name" value="Znf_C2H2_sf"/>
</dbReference>
<dbReference type="EnsemblPlants" id="TraesCS4D02G337800.1">
    <property type="protein sequence ID" value="TraesCS4D02G337800.1"/>
    <property type="gene ID" value="TraesCS4D02G337800"/>
</dbReference>
<evidence type="ECO:0000313" key="5">
    <source>
        <dbReference type="Proteomes" id="UP000019116"/>
    </source>
</evidence>
<reference evidence="4" key="2">
    <citation type="submission" date="2018-10" db="UniProtKB">
        <authorList>
            <consortium name="EnsemblPlants"/>
        </authorList>
    </citation>
    <scope>IDENTIFICATION</scope>
</reference>
<keyword evidence="1" id="KW-0863">Zinc-finger</keyword>
<evidence type="ECO:0000256" key="1">
    <source>
        <dbReference type="PROSITE-ProRule" id="PRU00042"/>
    </source>
</evidence>
<dbReference type="PROSITE" id="PS50157">
    <property type="entry name" value="ZINC_FINGER_C2H2_2"/>
    <property type="match status" value="1"/>
</dbReference>
<sequence>MERATSTWFHAQAAAAAAAEDDLLLALTPAGRRLDRYDERTQTVCVDGKTVRLFQCLFCDKTFLKSQALGGHQNAHRKDRLAGVLGDPYNNDSLLGGATTGPSCDSVAGWSMCTYIASHGGAAAVAPATDDSRQERWGGGRAPRFAEPAPLLDPSTGRDGVMGRSRASVPSGGGKAARRRTSSCTSSYLASPGRLLPFILHRCRRRKHQGTNIIVCVADRTCIDTSAALGIFVFLRDIVGS</sequence>
<dbReference type="PROSITE" id="PS00028">
    <property type="entry name" value="ZINC_FINGER_C2H2_1"/>
    <property type="match status" value="1"/>
</dbReference>
<dbReference type="GO" id="GO:0008270">
    <property type="term" value="F:zinc ion binding"/>
    <property type="evidence" value="ECO:0007669"/>
    <property type="project" value="UniProtKB-KW"/>
</dbReference>
<dbReference type="Gramene" id="TraesNOR4D03G02573930.1">
    <property type="protein sequence ID" value="TraesNOR4D03G02573930.1"/>
    <property type="gene ID" value="TraesNOR4D03G02573930"/>
</dbReference>
<feature type="domain" description="C2H2-type" evidence="3">
    <location>
        <begin position="54"/>
        <end position="81"/>
    </location>
</feature>
<dbReference type="PANTHER" id="PTHR45730">
    <property type="entry name" value="ZINC FINGER PROTEIN JAGGED"/>
    <property type="match status" value="1"/>
</dbReference>
<organism evidence="4">
    <name type="scientific">Triticum aestivum</name>
    <name type="common">Wheat</name>
    <dbReference type="NCBI Taxonomy" id="4565"/>
    <lineage>
        <taxon>Eukaryota</taxon>
        <taxon>Viridiplantae</taxon>
        <taxon>Streptophyta</taxon>
        <taxon>Embryophyta</taxon>
        <taxon>Tracheophyta</taxon>
        <taxon>Spermatophyta</taxon>
        <taxon>Magnoliopsida</taxon>
        <taxon>Liliopsida</taxon>
        <taxon>Poales</taxon>
        <taxon>Poaceae</taxon>
        <taxon>BOP clade</taxon>
        <taxon>Pooideae</taxon>
        <taxon>Triticodae</taxon>
        <taxon>Triticeae</taxon>
        <taxon>Triticinae</taxon>
        <taxon>Triticum</taxon>
    </lineage>
</organism>
<dbReference type="Gramene" id="TraesCS4D02G337800.1">
    <property type="protein sequence ID" value="TraesCS4D02G337800.1"/>
    <property type="gene ID" value="TraesCS4D02G337800"/>
</dbReference>
<dbReference type="OMA" id="FILHRCR"/>
<reference evidence="4" key="1">
    <citation type="submission" date="2018-08" db="EMBL/GenBank/DDBJ databases">
        <authorList>
            <person name="Rossello M."/>
        </authorList>
    </citation>
    <scope>NUCLEOTIDE SEQUENCE [LARGE SCALE GENOMIC DNA]</scope>
    <source>
        <strain evidence="4">cv. Chinese Spring</strain>
    </source>
</reference>
<dbReference type="Gramene" id="TraesCLE_scaffold_118251_01G000100.1">
    <property type="protein sequence ID" value="TraesCLE_scaffold_118251_01G000100.1"/>
    <property type="gene ID" value="TraesCLE_scaffold_118251_01G000100"/>
</dbReference>
<keyword evidence="5" id="KW-1185">Reference proteome</keyword>
<keyword evidence="1" id="KW-0862">Zinc</keyword>
<dbReference type="Gramene" id="TraesLAC4D03G02510300.1">
    <property type="protein sequence ID" value="TraesLAC4D03G02510300.1"/>
    <property type="gene ID" value="TraesLAC4D03G02510300"/>
</dbReference>
<name>A0A3B6JNE1_WHEAT</name>
<evidence type="ECO:0000259" key="3">
    <source>
        <dbReference type="PROSITE" id="PS50157"/>
    </source>
</evidence>